<keyword evidence="11" id="KW-0966">Cell projection</keyword>
<keyword evidence="11" id="KW-0282">Flagellum</keyword>
<dbReference type="PANTHER" id="PTHR30033">
    <property type="entry name" value="FLAGELLAR HOOK-ASSOCIATED PROTEIN 1"/>
    <property type="match status" value="1"/>
</dbReference>
<proteinExistence type="inferred from homology"/>
<feature type="domain" description="Flagellar hook-associated protein FlgK helical" evidence="10">
    <location>
        <begin position="92"/>
        <end position="324"/>
    </location>
</feature>
<dbReference type="Pfam" id="PF06429">
    <property type="entry name" value="Flg_bbr_C"/>
    <property type="match status" value="1"/>
</dbReference>
<dbReference type="Pfam" id="PF00460">
    <property type="entry name" value="Flg_bb_rod"/>
    <property type="match status" value="1"/>
</dbReference>
<dbReference type="InterPro" id="IPR049119">
    <property type="entry name" value="FlgK_D2-like"/>
</dbReference>
<evidence type="ECO:0000256" key="1">
    <source>
        <dbReference type="ARBA" id="ARBA00004365"/>
    </source>
</evidence>
<dbReference type="Proteomes" id="UP001372714">
    <property type="component" value="Chromosome"/>
</dbReference>
<accession>A0ABZ2FKA4</accession>
<evidence type="ECO:0000256" key="6">
    <source>
        <dbReference type="ARBA" id="ARBA00023143"/>
    </source>
</evidence>
<dbReference type="InterPro" id="IPR002371">
    <property type="entry name" value="FlgK"/>
</dbReference>
<keyword evidence="11" id="KW-0969">Cilium</keyword>
<evidence type="ECO:0000256" key="2">
    <source>
        <dbReference type="ARBA" id="ARBA00004613"/>
    </source>
</evidence>
<dbReference type="PANTHER" id="PTHR30033:SF1">
    <property type="entry name" value="FLAGELLAR HOOK-ASSOCIATED PROTEIN 1"/>
    <property type="match status" value="1"/>
</dbReference>
<evidence type="ECO:0000256" key="3">
    <source>
        <dbReference type="ARBA" id="ARBA00009677"/>
    </source>
</evidence>
<feature type="domain" description="Flagellar basal body rod protein N-terminal" evidence="7">
    <location>
        <begin position="7"/>
        <end position="34"/>
    </location>
</feature>
<name>A0ABZ2FKA4_9PSED</name>
<dbReference type="Pfam" id="PF21158">
    <property type="entry name" value="flgK_1st_1"/>
    <property type="match status" value="1"/>
</dbReference>
<evidence type="ECO:0000259" key="8">
    <source>
        <dbReference type="Pfam" id="PF06429"/>
    </source>
</evidence>
<keyword evidence="6" id="KW-0975">Bacterial flagellum</keyword>
<evidence type="ECO:0000259" key="9">
    <source>
        <dbReference type="Pfam" id="PF21158"/>
    </source>
</evidence>
<feature type="domain" description="Flagellar hook-associated protein 1 D2-like" evidence="9">
    <location>
        <begin position="341"/>
        <end position="388"/>
    </location>
</feature>
<dbReference type="Pfam" id="PF22638">
    <property type="entry name" value="FlgK_D1"/>
    <property type="match status" value="1"/>
</dbReference>
<evidence type="ECO:0000256" key="4">
    <source>
        <dbReference type="ARBA" id="ARBA00016244"/>
    </source>
</evidence>
<keyword evidence="12" id="KW-1185">Reference proteome</keyword>
<evidence type="ECO:0000256" key="5">
    <source>
        <dbReference type="ARBA" id="ARBA00022525"/>
    </source>
</evidence>
<reference evidence="11 12" key="1">
    <citation type="submission" date="2024-02" db="EMBL/GenBank/DDBJ databases">
        <title>The whole genome sequence of Pseudomonas benzopyrenica MLY92.</title>
        <authorList>
            <person name="Liu Y."/>
        </authorList>
    </citation>
    <scope>NUCLEOTIDE SEQUENCE [LARGE SCALE GENOMIC DNA]</scope>
    <source>
        <strain evidence="11 12">MLY92</strain>
    </source>
</reference>
<dbReference type="InterPro" id="IPR001444">
    <property type="entry name" value="Flag_bb_rod_N"/>
</dbReference>
<evidence type="ECO:0000259" key="7">
    <source>
        <dbReference type="Pfam" id="PF00460"/>
    </source>
</evidence>
<organism evidence="11 12">
    <name type="scientific">Pseudomonas benzopyrenica</name>
    <dbReference type="NCBI Taxonomy" id="2993566"/>
    <lineage>
        <taxon>Bacteria</taxon>
        <taxon>Pseudomonadati</taxon>
        <taxon>Pseudomonadota</taxon>
        <taxon>Gammaproteobacteria</taxon>
        <taxon>Pseudomonadales</taxon>
        <taxon>Pseudomonadaceae</taxon>
        <taxon>Pseudomonas</taxon>
    </lineage>
</organism>
<dbReference type="RefSeq" id="WP_338544811.1">
    <property type="nucleotide sequence ID" value="NZ_CP145723.1"/>
</dbReference>
<dbReference type="InterPro" id="IPR053927">
    <property type="entry name" value="FlgK_helical"/>
</dbReference>
<dbReference type="SUPFAM" id="SSF64518">
    <property type="entry name" value="Phase 1 flagellin"/>
    <property type="match status" value="2"/>
</dbReference>
<protein>
    <recommendedName>
        <fullName evidence="4">Flagellar hook-associated protein 1</fullName>
    </recommendedName>
</protein>
<dbReference type="InterPro" id="IPR010930">
    <property type="entry name" value="Flg_bb/hook_C_dom"/>
</dbReference>
<keyword evidence="5" id="KW-0964">Secreted</keyword>
<evidence type="ECO:0000313" key="11">
    <source>
        <dbReference type="EMBL" id="WWM65248.1"/>
    </source>
</evidence>
<dbReference type="EMBL" id="CP145723">
    <property type="protein sequence ID" value="WWM65248.1"/>
    <property type="molecule type" value="Genomic_DNA"/>
</dbReference>
<dbReference type="NCBIfam" id="TIGR02492">
    <property type="entry name" value="flgK_ends"/>
    <property type="match status" value="1"/>
</dbReference>
<evidence type="ECO:0000313" key="12">
    <source>
        <dbReference type="Proteomes" id="UP001372714"/>
    </source>
</evidence>
<feature type="domain" description="Flagellar basal-body/hook protein C-terminal" evidence="8">
    <location>
        <begin position="650"/>
        <end position="686"/>
    </location>
</feature>
<gene>
    <name evidence="11" type="primary">flgK</name>
    <name evidence="11" type="ORF">V6W80_16180</name>
</gene>
<comment type="subcellular location">
    <subcellularLocation>
        <location evidence="1">Bacterial flagellum</location>
    </subcellularLocation>
    <subcellularLocation>
        <location evidence="2">Secreted</location>
    </subcellularLocation>
</comment>
<dbReference type="PRINTS" id="PR01005">
    <property type="entry name" value="FLGHOOKAP1"/>
</dbReference>
<evidence type="ECO:0000259" key="10">
    <source>
        <dbReference type="Pfam" id="PF22638"/>
    </source>
</evidence>
<comment type="similarity">
    <text evidence="3">Belongs to the flagella basal body rod proteins family.</text>
</comment>
<sequence length="690" mass="72048">MADLLSIGLSGLRSTQNALTTTGHNIANVNTPGYSRQETIQQTNIAQYNGSGYVGSGSQTVDVRRLASDFLTSQVRSANSQNSELQTFKSQISQLDGLLSDSTTGITPAMQKFFATLQTASQNPSSIPAREAVLAQAQGMAKSFNTLYDQIDKQNGQINDQLSALTNQVNALAKSVGSLNDAIARSKAAGGAPNDLIDSREQAIKQLSGMVGLQVVEQDDGALNLFVGTGQPLVVGNTVSSMTAKPGTDDPSRFQIVLTSGSTEQNVTSQLSGGEMGGLLSYRDTALDHAYNSLGQLSLTLADTVNRQLGQGLDLSGNAGSALFGDINDTQSIGLRVMGRATNTGSANATLSITDTSKLSPSDYRLDYNGIGFTARRASDNAEVKVTVTPGVADLVTGKTSPTTLTFADANGVDQGFKVQFSADELAKAKAGDVFSLQPTRRGASQIKVDLAQADQLGFAGTAKAGITINNRGTGAITQPALTTMVSPVNTADFGRLFGDSGRKLTINAAGTGFDVSELPAGATLTIKSPSTSNVLTPGQTNVVSLEYVDPATKNSYTYEFNISGVPQAGDSFTLGTNKGGISDNRNALNLVALQTKPTMGGYGNTGTTYNNAYGGLVERVGTLTAQVRVDSAASETVLKQTQDNRDSLSAVNLDEEAAKLVQFQQYYGASAQVIKIAQSLFDTLLGAFR</sequence>